<dbReference type="PROSITE" id="PS50109">
    <property type="entry name" value="HIS_KIN"/>
    <property type="match status" value="1"/>
</dbReference>
<keyword evidence="12" id="KW-0067">ATP-binding</keyword>
<accession>A0ABY6DP32</accession>
<dbReference type="PROSITE" id="PS50110">
    <property type="entry name" value="RESPONSE_REGULATORY"/>
    <property type="match status" value="1"/>
</dbReference>
<dbReference type="GO" id="GO:0005524">
    <property type="term" value="F:ATP binding"/>
    <property type="evidence" value="ECO:0007669"/>
    <property type="project" value="UniProtKB-KW"/>
</dbReference>
<dbReference type="RefSeq" id="WP_263124179.1">
    <property type="nucleotide sequence ID" value="NZ_CP106753.1"/>
</dbReference>
<dbReference type="InterPro" id="IPR004358">
    <property type="entry name" value="Sig_transdc_His_kin-like_C"/>
</dbReference>
<dbReference type="InterPro" id="IPR036097">
    <property type="entry name" value="HisK_dim/P_sf"/>
</dbReference>
<gene>
    <name evidence="12" type="ORF">N8I74_16280</name>
</gene>
<dbReference type="Pfam" id="PF02518">
    <property type="entry name" value="HATPase_c"/>
    <property type="match status" value="1"/>
</dbReference>
<dbReference type="InterPro" id="IPR036890">
    <property type="entry name" value="HATPase_C_sf"/>
</dbReference>
<reference evidence="12" key="1">
    <citation type="submission" date="2022-10" db="EMBL/GenBank/DDBJ databases">
        <title>Chitiniphilus purpureus sp. nov., a novel chitin-degrading bacterium isolated from crawfish pond sediment.</title>
        <authorList>
            <person name="Li K."/>
        </authorList>
    </citation>
    <scope>NUCLEOTIDE SEQUENCE</scope>
    <source>
        <strain evidence="12">CD1</strain>
    </source>
</reference>
<dbReference type="CDD" id="cd18774">
    <property type="entry name" value="PDC2_HK_sensor"/>
    <property type="match status" value="1"/>
</dbReference>
<sequence length="730" mass="77939">MTIRCKLILLILAVLLPTLLGAVCGIWYVYRTQHTAMEQSMRETTHALALAVDREIARRDAVIATLATSPTLQHQSGLPAFYHQARQVAKAWDSSIMLFDIAGRQMLNTRLPLGDPLPQSAALVAQHPKTTSDFVVTNLYWSESAQRYSFSVQRPVLHHGEIVYFITMGSFASQMGALLDEQRLPPGWLGVIVDSSGRVVARNMDEARFVGQRTSGPLAQRLATSRGGSLASVTLSGVPVLSFYSKAPASDWAVIIARPQHEIRGVAIRAVAAVALGSACLLALALALAYWFGRRIAGPLRQLDDAAQALGRGDPLHLPATGLLETDRTARVLLHANAQIQDANRVMAERVAQAVAQAERSQQALLQSQKLEALGRLTGGIAHDFNNLLQTLTVGLQVASRSAADPKAQQALAACIRSVARGGKLTRQLMAFGRQRAEETSLVALRELLLGMAELLEGALPGNITLTYDLSEMPCTVRIDPLQCELAVLNLVLNARDAMPRGGPVTVTLRPAPDTHGMVTLQVSDGGSGMPPEVAARAFEPFFTTKPVGEGSGLGLAQVYGFVRQSGGSVQITSQPGQGTCITLQLPAGGDALPPRFPDPQPAKAPVPAHVLLVDDDDEVRTVVAPLLGELGFVVSIAHDAGSALACYDRDPAAIDIVFSDVVMPGPMDGLALARALHRRDPHLPVVLATGYTEHVPEDDGFKVLAKPYAVPVLAQTLREALAERTPPAP</sequence>
<evidence type="ECO:0000259" key="11">
    <source>
        <dbReference type="PROSITE" id="PS50885"/>
    </source>
</evidence>
<dbReference type="InterPro" id="IPR005467">
    <property type="entry name" value="His_kinase_dom"/>
</dbReference>
<evidence type="ECO:0000256" key="8">
    <source>
        <dbReference type="SAM" id="Phobius"/>
    </source>
</evidence>
<comment type="catalytic activity">
    <reaction evidence="1">
        <text>ATP + protein L-histidine = ADP + protein N-phospho-L-histidine.</text>
        <dbReference type="EC" id="2.7.13.3"/>
    </reaction>
</comment>
<name>A0ABY6DP32_9NEIS</name>
<evidence type="ECO:0000256" key="4">
    <source>
        <dbReference type="ARBA" id="ARBA00022553"/>
    </source>
</evidence>
<dbReference type="InterPro" id="IPR001789">
    <property type="entry name" value="Sig_transdc_resp-reg_receiver"/>
</dbReference>
<evidence type="ECO:0000313" key="12">
    <source>
        <dbReference type="EMBL" id="UXY14856.1"/>
    </source>
</evidence>
<keyword evidence="13" id="KW-1185">Reference proteome</keyword>
<keyword evidence="8" id="KW-0472">Membrane</keyword>
<keyword evidence="5" id="KW-0808">Transferase</keyword>
<dbReference type="InterPro" id="IPR003660">
    <property type="entry name" value="HAMP_dom"/>
</dbReference>
<evidence type="ECO:0000313" key="13">
    <source>
        <dbReference type="Proteomes" id="UP001061302"/>
    </source>
</evidence>
<dbReference type="InterPro" id="IPR003661">
    <property type="entry name" value="HisK_dim/P_dom"/>
</dbReference>
<dbReference type="Proteomes" id="UP001061302">
    <property type="component" value="Chromosome"/>
</dbReference>
<proteinExistence type="predicted"/>
<dbReference type="InterPro" id="IPR011006">
    <property type="entry name" value="CheY-like_superfamily"/>
</dbReference>
<dbReference type="InterPro" id="IPR003594">
    <property type="entry name" value="HATPase_dom"/>
</dbReference>
<dbReference type="SUPFAM" id="SSF47384">
    <property type="entry name" value="Homodimeric domain of signal transducing histidine kinase"/>
    <property type="match status" value="1"/>
</dbReference>
<evidence type="ECO:0000256" key="6">
    <source>
        <dbReference type="ARBA" id="ARBA00022777"/>
    </source>
</evidence>
<dbReference type="Gene3D" id="6.10.340.10">
    <property type="match status" value="1"/>
</dbReference>
<dbReference type="Pfam" id="PF00072">
    <property type="entry name" value="Response_reg"/>
    <property type="match status" value="1"/>
</dbReference>
<dbReference type="SMART" id="SM00388">
    <property type="entry name" value="HisKA"/>
    <property type="match status" value="1"/>
</dbReference>
<evidence type="ECO:0000256" key="3">
    <source>
        <dbReference type="ARBA" id="ARBA00012438"/>
    </source>
</evidence>
<keyword evidence="8" id="KW-0812">Transmembrane</keyword>
<evidence type="ECO:0000256" key="2">
    <source>
        <dbReference type="ARBA" id="ARBA00004370"/>
    </source>
</evidence>
<keyword evidence="12" id="KW-0547">Nucleotide-binding</keyword>
<comment type="subcellular location">
    <subcellularLocation>
        <location evidence="2">Membrane</location>
    </subcellularLocation>
</comment>
<feature type="domain" description="Histidine kinase" evidence="9">
    <location>
        <begin position="380"/>
        <end position="590"/>
    </location>
</feature>
<dbReference type="Gene3D" id="3.40.50.2300">
    <property type="match status" value="1"/>
</dbReference>
<evidence type="ECO:0000256" key="7">
    <source>
        <dbReference type="PROSITE-ProRule" id="PRU00169"/>
    </source>
</evidence>
<evidence type="ECO:0000259" key="10">
    <source>
        <dbReference type="PROSITE" id="PS50110"/>
    </source>
</evidence>
<evidence type="ECO:0000259" key="9">
    <source>
        <dbReference type="PROSITE" id="PS50109"/>
    </source>
</evidence>
<evidence type="ECO:0000256" key="1">
    <source>
        <dbReference type="ARBA" id="ARBA00000085"/>
    </source>
</evidence>
<dbReference type="SMART" id="SM00387">
    <property type="entry name" value="HATPase_c"/>
    <property type="match status" value="1"/>
</dbReference>
<dbReference type="Gene3D" id="1.10.287.130">
    <property type="match status" value="1"/>
</dbReference>
<feature type="transmembrane region" description="Helical" evidence="8">
    <location>
        <begin position="7"/>
        <end position="30"/>
    </location>
</feature>
<dbReference type="PROSITE" id="PS50885">
    <property type="entry name" value="HAMP"/>
    <property type="match status" value="1"/>
</dbReference>
<dbReference type="PRINTS" id="PR00344">
    <property type="entry name" value="BCTRLSENSOR"/>
</dbReference>
<dbReference type="SMART" id="SM00448">
    <property type="entry name" value="REC"/>
    <property type="match status" value="1"/>
</dbReference>
<dbReference type="SUPFAM" id="SSF52172">
    <property type="entry name" value="CheY-like"/>
    <property type="match status" value="1"/>
</dbReference>
<feature type="modified residue" description="4-aspartylphosphate" evidence="7">
    <location>
        <position position="661"/>
    </location>
</feature>
<keyword evidence="6" id="KW-0418">Kinase</keyword>
<feature type="domain" description="Response regulatory" evidence="10">
    <location>
        <begin position="610"/>
        <end position="722"/>
    </location>
</feature>
<dbReference type="EMBL" id="CP106753">
    <property type="protein sequence ID" value="UXY14856.1"/>
    <property type="molecule type" value="Genomic_DNA"/>
</dbReference>
<keyword evidence="4 7" id="KW-0597">Phosphoprotein</keyword>
<organism evidence="12 13">
    <name type="scientific">Chitiniphilus purpureus</name>
    <dbReference type="NCBI Taxonomy" id="2981137"/>
    <lineage>
        <taxon>Bacteria</taxon>
        <taxon>Pseudomonadati</taxon>
        <taxon>Pseudomonadota</taxon>
        <taxon>Betaproteobacteria</taxon>
        <taxon>Neisseriales</taxon>
        <taxon>Chitinibacteraceae</taxon>
        <taxon>Chitiniphilus</taxon>
    </lineage>
</organism>
<dbReference type="SUPFAM" id="SSF55874">
    <property type="entry name" value="ATPase domain of HSP90 chaperone/DNA topoisomerase II/histidine kinase"/>
    <property type="match status" value="1"/>
</dbReference>
<dbReference type="PANTHER" id="PTHR43065">
    <property type="entry name" value="SENSOR HISTIDINE KINASE"/>
    <property type="match status" value="1"/>
</dbReference>
<dbReference type="PANTHER" id="PTHR43065:SF42">
    <property type="entry name" value="TWO-COMPONENT SENSOR PPRA"/>
    <property type="match status" value="1"/>
</dbReference>
<dbReference type="Gene3D" id="3.30.565.10">
    <property type="entry name" value="Histidine kinase-like ATPase, C-terminal domain"/>
    <property type="match status" value="1"/>
</dbReference>
<feature type="transmembrane region" description="Helical" evidence="8">
    <location>
        <begin position="266"/>
        <end position="292"/>
    </location>
</feature>
<feature type="domain" description="HAMP" evidence="11">
    <location>
        <begin position="294"/>
        <end position="345"/>
    </location>
</feature>
<protein>
    <recommendedName>
        <fullName evidence="3">histidine kinase</fullName>
        <ecNumber evidence="3">2.7.13.3</ecNumber>
    </recommendedName>
</protein>
<keyword evidence="8" id="KW-1133">Transmembrane helix</keyword>
<dbReference type="EC" id="2.7.13.3" evidence="3"/>
<evidence type="ECO:0000256" key="5">
    <source>
        <dbReference type="ARBA" id="ARBA00022679"/>
    </source>
</evidence>